<dbReference type="InterPro" id="IPR018535">
    <property type="entry name" value="DUF1996"/>
</dbReference>
<keyword evidence="6" id="KW-1185">Reference proteome</keyword>
<reference evidence="5 6" key="2">
    <citation type="journal article" date="2012" name="Open Biol.">
        <title>Characteristics of nucleosomes and linker DNA regions on the genome of the basidiomycete Mixia osmundae revealed by mono- and dinucleosome mapping.</title>
        <authorList>
            <person name="Nishida H."/>
            <person name="Kondo S."/>
            <person name="Matsumoto T."/>
            <person name="Suzuki Y."/>
            <person name="Yoshikawa H."/>
            <person name="Taylor T.D."/>
            <person name="Sugiyama J."/>
        </authorList>
    </citation>
    <scope>NUCLEOTIDE SEQUENCE [LARGE SCALE GENOMIC DNA]</scope>
    <source>
        <strain evidence="6">CBS 9802 / IAM 14324 / JCM 22182 / KY 12970</strain>
    </source>
</reference>
<feature type="signal peptide" evidence="2">
    <location>
        <begin position="1"/>
        <end position="24"/>
    </location>
</feature>
<evidence type="ECO:0008006" key="7">
    <source>
        <dbReference type="Google" id="ProtNLM"/>
    </source>
</evidence>
<dbReference type="RefSeq" id="XP_014568080.1">
    <property type="nucleotide sequence ID" value="XM_014712594.1"/>
</dbReference>
<feature type="domain" description="WSC" evidence="3">
    <location>
        <begin position="406"/>
        <end position="471"/>
    </location>
</feature>
<evidence type="ECO:0000256" key="1">
    <source>
        <dbReference type="SAM" id="MobiDB-lite"/>
    </source>
</evidence>
<dbReference type="HOGENOM" id="CLU_014722_3_2_1"/>
<evidence type="ECO:0000256" key="2">
    <source>
        <dbReference type="SAM" id="SignalP"/>
    </source>
</evidence>
<dbReference type="PANTHER" id="PTHR43662">
    <property type="match status" value="1"/>
</dbReference>
<dbReference type="InParanoid" id="G7E0V7"/>
<evidence type="ECO:0000313" key="5">
    <source>
        <dbReference type="EMBL" id="GAA96467.1"/>
    </source>
</evidence>
<feature type="compositionally biased region" description="Low complexity" evidence="1">
    <location>
        <begin position="488"/>
        <end position="513"/>
    </location>
</feature>
<feature type="chain" id="PRO_5009955629" description="WSC domain-containing protein" evidence="2">
    <location>
        <begin position="25"/>
        <end position="533"/>
    </location>
</feature>
<feature type="domain" description="DUF1996" evidence="4">
    <location>
        <begin position="39"/>
        <end position="269"/>
    </location>
</feature>
<evidence type="ECO:0000259" key="4">
    <source>
        <dbReference type="Pfam" id="PF09362"/>
    </source>
</evidence>
<dbReference type="EMBL" id="BABT02000090">
    <property type="protein sequence ID" value="GAA96467.1"/>
    <property type="molecule type" value="Genomic_DNA"/>
</dbReference>
<name>G7E0V7_MIXOS</name>
<organism evidence="5 6">
    <name type="scientific">Mixia osmundae (strain CBS 9802 / IAM 14324 / JCM 22182 / KY 12970)</name>
    <dbReference type="NCBI Taxonomy" id="764103"/>
    <lineage>
        <taxon>Eukaryota</taxon>
        <taxon>Fungi</taxon>
        <taxon>Dikarya</taxon>
        <taxon>Basidiomycota</taxon>
        <taxon>Pucciniomycotina</taxon>
        <taxon>Mixiomycetes</taxon>
        <taxon>Mixiales</taxon>
        <taxon>Mixiaceae</taxon>
        <taxon>Mixia</taxon>
    </lineage>
</organism>
<dbReference type="PANTHER" id="PTHR43662:SF12">
    <property type="entry name" value="DUF1996 DOMAIN-CONTAINING PROTEIN-RELATED"/>
    <property type="match status" value="1"/>
</dbReference>
<dbReference type="OrthoDB" id="74764at2759"/>
<sequence length="533" mass="56636">MTPNMRAYAAGLLCLLFSTQLVSAFIREGCSIVARERIDPIVDPGNIAGHVHTIMGSSAIGPDATYASLRAGGCSSCQALDDKSAYWVPTLYMALKNGSFISALPQGGVRVYWMKRGMGKEKVHAFPEGFRMVAGTSTLRTYNASALEQRAIQWGCVGGKKDTFTPGFPTNAHCPLSLRLMLSFPSCWDGKNLDSADHKSHMAYPANIGTGKCPASHPVRTAAIMYEINWNQQAFENYRSLALKPSQPWVLANGDGTGYGMHGDFLNGWDVPALQKIIDVCGASISSGEISECKVARQQPAANVWNPAHGCHKTPLYNETTSGMLAKLPGCNPVTYGPISAGNKTCSATVPATFKTPVGYYGLVPPPGSPGLTTNPAILTNASGYNYVGAFSPIWSGRTSIQRDITSSIAGGRAKITTAKCMSACAKLGYKYCGMTGNTCWGNKQAYPTSKKISYDACSVPCLGSASEMCGSVKCYQMYAATGALASTNTTSSSTTTATHSSSSVAASSMKASQLMKKHLKSQRSRKHRRATA</sequence>
<comment type="caution">
    <text evidence="5">The sequence shown here is derived from an EMBL/GenBank/DDBJ whole genome shotgun (WGS) entry which is preliminary data.</text>
</comment>
<reference evidence="5 6" key="1">
    <citation type="journal article" date="2011" name="J. Gen. Appl. Microbiol.">
        <title>Draft genome sequencing of the enigmatic basidiomycete Mixia osmundae.</title>
        <authorList>
            <person name="Nishida H."/>
            <person name="Nagatsuka Y."/>
            <person name="Sugiyama J."/>
        </authorList>
    </citation>
    <scope>NUCLEOTIDE SEQUENCE [LARGE SCALE GENOMIC DNA]</scope>
    <source>
        <strain evidence="6">CBS 9802 / IAM 14324 / JCM 22182 / KY 12970</strain>
    </source>
</reference>
<accession>G7E0V7</accession>
<feature type="compositionally biased region" description="Basic residues" evidence="1">
    <location>
        <begin position="516"/>
        <end position="533"/>
    </location>
</feature>
<protein>
    <recommendedName>
        <fullName evidence="7">WSC domain-containing protein</fullName>
    </recommendedName>
</protein>
<dbReference type="Pfam" id="PF09362">
    <property type="entry name" value="DUF1996"/>
    <property type="match status" value="1"/>
</dbReference>
<gene>
    <name evidence="5" type="primary">Mo03134</name>
    <name evidence="5" type="ORF">E5Q_03134</name>
</gene>
<dbReference type="InterPro" id="IPR002889">
    <property type="entry name" value="WSC_carb-bd"/>
</dbReference>
<evidence type="ECO:0000313" key="6">
    <source>
        <dbReference type="Proteomes" id="UP000009131"/>
    </source>
</evidence>
<feature type="region of interest" description="Disordered" evidence="1">
    <location>
        <begin position="488"/>
        <end position="533"/>
    </location>
</feature>
<proteinExistence type="predicted"/>
<evidence type="ECO:0000259" key="3">
    <source>
        <dbReference type="Pfam" id="PF01822"/>
    </source>
</evidence>
<dbReference type="Proteomes" id="UP000009131">
    <property type="component" value="Unassembled WGS sequence"/>
</dbReference>
<keyword evidence="2" id="KW-0732">Signal</keyword>
<dbReference type="STRING" id="764103.G7E0V7"/>
<dbReference type="Pfam" id="PF01822">
    <property type="entry name" value="WSC"/>
    <property type="match status" value="1"/>
</dbReference>
<dbReference type="AlphaFoldDB" id="G7E0V7"/>
<dbReference type="eggNOG" id="KOG4157">
    <property type="taxonomic scope" value="Eukaryota"/>
</dbReference>